<dbReference type="FunFam" id="2.60.120.260:FF:000077">
    <property type="entry name" value="Probable allantoicase"/>
    <property type="match status" value="1"/>
</dbReference>
<comment type="similarity">
    <text evidence="1">Belongs to the allantoicase family.</text>
</comment>
<dbReference type="SUPFAM" id="SSF49785">
    <property type="entry name" value="Galactose-binding domain-like"/>
    <property type="match status" value="2"/>
</dbReference>
<dbReference type="InterPro" id="IPR015908">
    <property type="entry name" value="Allantoicase_dom"/>
</dbReference>
<dbReference type="InterPro" id="IPR008979">
    <property type="entry name" value="Galactose-bd-like_sf"/>
</dbReference>
<dbReference type="EMBL" id="JH817383">
    <property type="protein sequence ID" value="EKC35614.1"/>
    <property type="molecule type" value="Genomic_DNA"/>
</dbReference>
<accession>K1QWU9</accession>
<dbReference type="HOGENOM" id="CLU_038797_1_2_1"/>
<dbReference type="HAMAP" id="MF_00813">
    <property type="entry name" value="Allantoicase"/>
    <property type="match status" value="1"/>
</dbReference>
<evidence type="ECO:0000313" key="3">
    <source>
        <dbReference type="EMBL" id="EKC35614.1"/>
    </source>
</evidence>
<name>K1QWU9_MAGGI</name>
<evidence type="ECO:0000256" key="2">
    <source>
        <dbReference type="ARBA" id="ARBA00031078"/>
    </source>
</evidence>
<dbReference type="InParanoid" id="K1QWU9"/>
<dbReference type="FunFam" id="2.60.120.260:FF:000085">
    <property type="entry name" value="probable allantoicase"/>
    <property type="match status" value="1"/>
</dbReference>
<dbReference type="PANTHER" id="PTHR12045:SF3">
    <property type="entry name" value="INACTIVE ALLANTOICASE-RELATED"/>
    <property type="match status" value="1"/>
</dbReference>
<dbReference type="GO" id="GO:0004037">
    <property type="term" value="F:allantoicase activity"/>
    <property type="evidence" value="ECO:0007669"/>
    <property type="project" value="InterPro"/>
</dbReference>
<dbReference type="NCBIfam" id="TIGR02961">
    <property type="entry name" value="allantoicase"/>
    <property type="match status" value="1"/>
</dbReference>
<dbReference type="PANTHER" id="PTHR12045">
    <property type="entry name" value="ALLANTOICASE"/>
    <property type="match status" value="1"/>
</dbReference>
<dbReference type="InterPro" id="IPR005164">
    <property type="entry name" value="Allantoicase"/>
</dbReference>
<organism evidence="3">
    <name type="scientific">Magallana gigas</name>
    <name type="common">Pacific oyster</name>
    <name type="synonym">Crassostrea gigas</name>
    <dbReference type="NCBI Taxonomy" id="29159"/>
    <lineage>
        <taxon>Eukaryota</taxon>
        <taxon>Metazoa</taxon>
        <taxon>Spiralia</taxon>
        <taxon>Lophotrochozoa</taxon>
        <taxon>Mollusca</taxon>
        <taxon>Bivalvia</taxon>
        <taxon>Autobranchia</taxon>
        <taxon>Pteriomorphia</taxon>
        <taxon>Ostreida</taxon>
        <taxon>Ostreoidea</taxon>
        <taxon>Ostreidae</taxon>
        <taxon>Magallana</taxon>
    </lineage>
</organism>
<dbReference type="Pfam" id="PF03561">
    <property type="entry name" value="Allantoicase"/>
    <property type="match status" value="2"/>
</dbReference>
<gene>
    <name evidence="3" type="ORF">CGI_10016612</name>
</gene>
<sequence>MLPLYLCIVLAIGASIHAQKQMECLDVSGGAPGMAEPPSSTLQTFPKFTELNDLVNEKVGGNILYATDDWFAVAENLLKAEDPLFKVGVFTKYGKWMDGWETRRKRIPGHDWCIVELGVPGIISGIDVDTSYFTGNYSPQVSIQAAVLSKAAVESIPKRKSKMGTATTMQMSDQIQKLKSEDWKELVPRRPLNPGYKTSCHNFFEVNSNERWTHLRVNMFPDGGIARLRVYGRAIPDWSKVSKNSIIDLAAMENGGMCLGYSNVHFGHARNLIQPGRAETMADGWETARKPDRPAILEANEEGILQVPGDDWCVFRLGHPGIITKVLIDTNHFKGNYPDSCRIEACNITEDEEEAAMKDMNGGPWKILLPPKKLYAHQEHEFGRQSINNCGVVNHVRLTMAPDGGISRMRLFGYIQDPVKAKL</sequence>
<dbReference type="Gene3D" id="2.60.120.260">
    <property type="entry name" value="Galactose-binding domain-like"/>
    <property type="match status" value="2"/>
</dbReference>
<dbReference type="AlphaFoldDB" id="K1QWU9"/>
<reference evidence="3" key="1">
    <citation type="journal article" date="2012" name="Nature">
        <title>The oyster genome reveals stress adaptation and complexity of shell formation.</title>
        <authorList>
            <person name="Zhang G."/>
            <person name="Fang X."/>
            <person name="Guo X."/>
            <person name="Li L."/>
            <person name="Luo R."/>
            <person name="Xu F."/>
            <person name="Yang P."/>
            <person name="Zhang L."/>
            <person name="Wang X."/>
            <person name="Qi H."/>
            <person name="Xiong Z."/>
            <person name="Que H."/>
            <person name="Xie Y."/>
            <person name="Holland P.W."/>
            <person name="Paps J."/>
            <person name="Zhu Y."/>
            <person name="Wu F."/>
            <person name="Chen Y."/>
            <person name="Wang J."/>
            <person name="Peng C."/>
            <person name="Meng J."/>
            <person name="Yang L."/>
            <person name="Liu J."/>
            <person name="Wen B."/>
            <person name="Zhang N."/>
            <person name="Huang Z."/>
            <person name="Zhu Q."/>
            <person name="Feng Y."/>
            <person name="Mount A."/>
            <person name="Hedgecock D."/>
            <person name="Xu Z."/>
            <person name="Liu Y."/>
            <person name="Domazet-Loso T."/>
            <person name="Du Y."/>
            <person name="Sun X."/>
            <person name="Zhang S."/>
            <person name="Liu B."/>
            <person name="Cheng P."/>
            <person name="Jiang X."/>
            <person name="Li J."/>
            <person name="Fan D."/>
            <person name="Wang W."/>
            <person name="Fu W."/>
            <person name="Wang T."/>
            <person name="Wang B."/>
            <person name="Zhang J."/>
            <person name="Peng Z."/>
            <person name="Li Y."/>
            <person name="Li N."/>
            <person name="Wang J."/>
            <person name="Chen M."/>
            <person name="He Y."/>
            <person name="Tan F."/>
            <person name="Song X."/>
            <person name="Zheng Q."/>
            <person name="Huang R."/>
            <person name="Yang H."/>
            <person name="Du X."/>
            <person name="Chen L."/>
            <person name="Yang M."/>
            <person name="Gaffney P.M."/>
            <person name="Wang S."/>
            <person name="Luo L."/>
            <person name="She Z."/>
            <person name="Ming Y."/>
            <person name="Huang W."/>
            <person name="Zhang S."/>
            <person name="Huang B."/>
            <person name="Zhang Y."/>
            <person name="Qu T."/>
            <person name="Ni P."/>
            <person name="Miao G."/>
            <person name="Wang J."/>
            <person name="Wang Q."/>
            <person name="Steinberg C.E."/>
            <person name="Wang H."/>
            <person name="Li N."/>
            <person name="Qian L."/>
            <person name="Zhang G."/>
            <person name="Li Y."/>
            <person name="Yang H."/>
            <person name="Liu X."/>
            <person name="Wang J."/>
            <person name="Yin Y."/>
            <person name="Wang J."/>
        </authorList>
    </citation>
    <scope>NUCLEOTIDE SEQUENCE [LARGE SCALE GENOMIC DNA]</scope>
    <source>
        <strain evidence="3">05x7-T-G4-1.051#20</strain>
    </source>
</reference>
<proteinExistence type="inferred from homology"/>
<evidence type="ECO:0000256" key="1">
    <source>
        <dbReference type="ARBA" id="ARBA00009242"/>
    </source>
</evidence>
<protein>
    <recommendedName>
        <fullName evidence="2">Allantoate amidinohydrolase</fullName>
    </recommendedName>
</protein>
<dbReference type="GO" id="GO:0000256">
    <property type="term" value="P:allantoin catabolic process"/>
    <property type="evidence" value="ECO:0007669"/>
    <property type="project" value="InterPro"/>
</dbReference>